<dbReference type="HOGENOM" id="CLU_636123_0_0_1"/>
<gene>
    <name evidence="1" type="ORF">ATEG_01335</name>
</gene>
<dbReference type="OrthoDB" id="4356994at2759"/>
<sequence>MTSNDLIQLPNPLPLDDDTGMNVSSVYEGGSSCTHPEHLDGSFPTDAVPSLSAEPNLTDDLIHAMGPSLMSLGNWETLQSKDMQALSFHRDIYSPLRSTQDSSKSAHTLFLHRAFDREMALHFLLAVSHNELAIYMKHGPTPPQESRVHYRRGSELLQKQVDLQRTASTDHLNMMLSFLYIYLFWMRRSRIDSRKLHQISRTICNYVQLYTLDTVCSLGELLPPITNLPELAMTVSDQILLSRILIYLYDRDGLCCFFGCGGALANYVNSMPDKRQALWQISRIPFLWPMGGLGSVLSLGLEEDNKYILDVYFELIVLHQDINCLSQNKVQDPYESDVKLRRRLENLEKNVSFLSSLVKEQQPDATPTPLMAYVTTTVFYALHVYLDRATTNGFGSTPVSPHTQRALAALLAVAYKTIAAGPVQLLERFQG</sequence>
<protein>
    <recommendedName>
        <fullName evidence="3">Transcription factor domain-containing protein</fullName>
    </recommendedName>
</protein>
<accession>Q0CY99</accession>
<evidence type="ECO:0000313" key="1">
    <source>
        <dbReference type="EMBL" id="EAU38092.1"/>
    </source>
</evidence>
<dbReference type="VEuPathDB" id="FungiDB:ATEG_01335"/>
<evidence type="ECO:0000313" key="2">
    <source>
        <dbReference type="Proteomes" id="UP000007963"/>
    </source>
</evidence>
<proteinExistence type="predicted"/>
<dbReference type="AlphaFoldDB" id="Q0CY99"/>
<dbReference type="Proteomes" id="UP000007963">
    <property type="component" value="Unassembled WGS sequence"/>
</dbReference>
<dbReference type="RefSeq" id="XP_001208700.1">
    <property type="nucleotide sequence ID" value="XM_001208700.1"/>
</dbReference>
<dbReference type="EMBL" id="CH476595">
    <property type="protein sequence ID" value="EAU38092.1"/>
    <property type="molecule type" value="Genomic_DNA"/>
</dbReference>
<reference evidence="2" key="1">
    <citation type="submission" date="2005-09" db="EMBL/GenBank/DDBJ databases">
        <title>Annotation of the Aspergillus terreus NIH2624 genome.</title>
        <authorList>
            <person name="Birren B.W."/>
            <person name="Lander E.S."/>
            <person name="Galagan J.E."/>
            <person name="Nusbaum C."/>
            <person name="Devon K."/>
            <person name="Henn M."/>
            <person name="Ma L.-J."/>
            <person name="Jaffe D.B."/>
            <person name="Butler J."/>
            <person name="Alvarez P."/>
            <person name="Gnerre S."/>
            <person name="Grabherr M."/>
            <person name="Kleber M."/>
            <person name="Mauceli E.W."/>
            <person name="Brockman W."/>
            <person name="Rounsley S."/>
            <person name="Young S.K."/>
            <person name="LaButti K."/>
            <person name="Pushparaj V."/>
            <person name="DeCaprio D."/>
            <person name="Crawford M."/>
            <person name="Koehrsen M."/>
            <person name="Engels R."/>
            <person name="Montgomery P."/>
            <person name="Pearson M."/>
            <person name="Howarth C."/>
            <person name="Larson L."/>
            <person name="Luoma S."/>
            <person name="White J."/>
            <person name="Alvarado L."/>
            <person name="Kodira C.D."/>
            <person name="Zeng Q."/>
            <person name="Oleary S."/>
            <person name="Yandava C."/>
            <person name="Denning D.W."/>
            <person name="Nierman W.C."/>
            <person name="Milne T."/>
            <person name="Madden K."/>
        </authorList>
    </citation>
    <scope>NUCLEOTIDE SEQUENCE [LARGE SCALE GENOMIC DNA]</scope>
    <source>
        <strain evidence="2">NIH 2624 / FGSC A1156</strain>
    </source>
</reference>
<evidence type="ECO:0008006" key="3">
    <source>
        <dbReference type="Google" id="ProtNLM"/>
    </source>
</evidence>
<dbReference type="STRING" id="341663.Q0CY99"/>
<name>Q0CY99_ASPTN</name>
<dbReference type="OMA" id="ITIHHEI"/>
<organism evidence="1 2">
    <name type="scientific">Aspergillus terreus (strain NIH 2624 / FGSC A1156)</name>
    <dbReference type="NCBI Taxonomy" id="341663"/>
    <lineage>
        <taxon>Eukaryota</taxon>
        <taxon>Fungi</taxon>
        <taxon>Dikarya</taxon>
        <taxon>Ascomycota</taxon>
        <taxon>Pezizomycotina</taxon>
        <taxon>Eurotiomycetes</taxon>
        <taxon>Eurotiomycetidae</taxon>
        <taxon>Eurotiales</taxon>
        <taxon>Aspergillaceae</taxon>
        <taxon>Aspergillus</taxon>
        <taxon>Aspergillus subgen. Circumdati</taxon>
    </lineage>
</organism>
<dbReference type="GeneID" id="4316190"/>